<protein>
    <submittedName>
        <fullName evidence="5">Fe(3+) ABC transporter substrate-binding protein</fullName>
    </submittedName>
</protein>
<dbReference type="SUPFAM" id="SSF53850">
    <property type="entry name" value="Periplasmic binding protein-like II"/>
    <property type="match status" value="1"/>
</dbReference>
<proteinExistence type="inferred from homology"/>
<feature type="chain" id="PRO_5044325244" evidence="4">
    <location>
        <begin position="26"/>
        <end position="339"/>
    </location>
</feature>
<dbReference type="GO" id="GO:0030288">
    <property type="term" value="C:outer membrane-bounded periplasmic space"/>
    <property type="evidence" value="ECO:0007669"/>
    <property type="project" value="TreeGrafter"/>
</dbReference>
<dbReference type="InterPro" id="IPR026045">
    <property type="entry name" value="Ferric-bd"/>
</dbReference>
<dbReference type="RefSeq" id="WP_369602134.1">
    <property type="nucleotide sequence ID" value="NZ_CP154858.1"/>
</dbReference>
<keyword evidence="2 4" id="KW-0732">Signal</keyword>
<dbReference type="PANTHER" id="PTHR30006:SF15">
    <property type="entry name" value="IRON-UTILIZATION PERIPLASMIC PROTEIN"/>
    <property type="match status" value="1"/>
</dbReference>
<evidence type="ECO:0000256" key="2">
    <source>
        <dbReference type="ARBA" id="ARBA00022729"/>
    </source>
</evidence>
<dbReference type="KEGG" id="tcd:AAIA72_03930"/>
<keyword evidence="3" id="KW-0408">Iron</keyword>
<sequence>MKRSLKRLLTLSVAALSLQGLNVQAAETVNIYSNRQPYLIQPILSAFTRETGIETQVVYAKKGIAERLKREGRNSPADVVLTVDIGRLQELVDSDVVQPVKSATLEKNIPAQYRDPEGRWFGLTVRARAIYASKERVKTTQLDYEDLAKPEFKGKVCTRSGKHPYNLALIASFIAHKGEAATEEWLKGVKANLARKPQGNDRAQVKAIYEGICDVSLGNSYYLGKMLTDEKQSKWANAVNIIFPNQDDRGAHVNISGAALTKAAPHKEAAIRLIEFLSDRLAQKMYAEQNFEYPVNPAVEPSGLVESWGKFKADTLPLSEVAKHRKAAAMLVDKINFDG</sequence>
<dbReference type="PIRSF" id="PIRSF002825">
    <property type="entry name" value="CfbpA"/>
    <property type="match status" value="1"/>
</dbReference>
<evidence type="ECO:0000256" key="1">
    <source>
        <dbReference type="ARBA" id="ARBA00008520"/>
    </source>
</evidence>
<comment type="similarity">
    <text evidence="1">Belongs to the bacterial solute-binding protein 1 family.</text>
</comment>
<dbReference type="Gene3D" id="3.40.190.10">
    <property type="entry name" value="Periplasmic binding protein-like II"/>
    <property type="match status" value="2"/>
</dbReference>
<accession>A0AB39UYH9</accession>
<dbReference type="GO" id="GO:0046872">
    <property type="term" value="F:metal ion binding"/>
    <property type="evidence" value="ECO:0007669"/>
    <property type="project" value="UniProtKB-KW"/>
</dbReference>
<evidence type="ECO:0000313" key="5">
    <source>
        <dbReference type="EMBL" id="XDT73138.1"/>
    </source>
</evidence>
<name>A0AB39UYH9_9GAMM</name>
<feature type="binding site" evidence="3">
    <location>
        <position position="222"/>
    </location>
    <ligand>
        <name>Fe cation</name>
        <dbReference type="ChEBI" id="CHEBI:24875"/>
    </ligand>
</feature>
<gene>
    <name evidence="5" type="ORF">AAIA72_03930</name>
</gene>
<evidence type="ECO:0000256" key="4">
    <source>
        <dbReference type="SAM" id="SignalP"/>
    </source>
</evidence>
<dbReference type="EMBL" id="CP154858">
    <property type="protein sequence ID" value="XDT73138.1"/>
    <property type="molecule type" value="Genomic_DNA"/>
</dbReference>
<organism evidence="5">
    <name type="scientific">Thermohahella caldifontis</name>
    <dbReference type="NCBI Taxonomy" id="3142973"/>
    <lineage>
        <taxon>Bacteria</taxon>
        <taxon>Pseudomonadati</taxon>
        <taxon>Pseudomonadota</taxon>
        <taxon>Gammaproteobacteria</taxon>
        <taxon>Oceanospirillales</taxon>
        <taxon>Hahellaceae</taxon>
        <taxon>Thermohahella</taxon>
    </lineage>
</organism>
<dbReference type="Pfam" id="PF13343">
    <property type="entry name" value="SBP_bac_6"/>
    <property type="match status" value="1"/>
</dbReference>
<feature type="binding site" evidence="3">
    <location>
        <position position="221"/>
    </location>
    <ligand>
        <name>Fe cation</name>
        <dbReference type="ChEBI" id="CHEBI:24875"/>
    </ligand>
</feature>
<feature type="signal peptide" evidence="4">
    <location>
        <begin position="1"/>
        <end position="25"/>
    </location>
</feature>
<evidence type="ECO:0000256" key="3">
    <source>
        <dbReference type="PIRSR" id="PIRSR002825-1"/>
    </source>
</evidence>
<keyword evidence="3" id="KW-0479">Metal-binding</keyword>
<dbReference type="AlphaFoldDB" id="A0AB39UYH9"/>
<reference evidence="5" key="1">
    <citation type="submission" date="2024-05" db="EMBL/GenBank/DDBJ databases">
        <title>Genome sequencing of novel strain.</title>
        <authorList>
            <person name="Ganbat D."/>
            <person name="Ganbat S."/>
            <person name="Lee S.-J."/>
        </authorList>
    </citation>
    <scope>NUCLEOTIDE SEQUENCE</scope>
    <source>
        <strain evidence="5">SMD15-11</strain>
    </source>
</reference>
<dbReference type="CDD" id="cd13542">
    <property type="entry name" value="PBP2_FutA1_ilke"/>
    <property type="match status" value="1"/>
</dbReference>
<dbReference type="PANTHER" id="PTHR30006">
    <property type="entry name" value="THIAMINE-BINDING PERIPLASMIC PROTEIN-RELATED"/>
    <property type="match status" value="1"/>
</dbReference>